<gene>
    <name evidence="3" type="ORF">HK103_003946</name>
</gene>
<feature type="domain" description="SAP" evidence="2">
    <location>
        <begin position="1022"/>
        <end position="1056"/>
    </location>
</feature>
<evidence type="ECO:0000256" key="1">
    <source>
        <dbReference type="SAM" id="MobiDB-lite"/>
    </source>
</evidence>
<evidence type="ECO:0000259" key="2">
    <source>
        <dbReference type="PROSITE" id="PS50800"/>
    </source>
</evidence>
<dbReference type="Proteomes" id="UP001210925">
    <property type="component" value="Unassembled WGS sequence"/>
</dbReference>
<name>A0AAD5US36_9FUNG</name>
<feature type="compositionally biased region" description="Polar residues" evidence="1">
    <location>
        <begin position="492"/>
        <end position="507"/>
    </location>
</feature>
<feature type="region of interest" description="Disordered" evidence="1">
    <location>
        <begin position="83"/>
        <end position="136"/>
    </location>
</feature>
<feature type="region of interest" description="Disordered" evidence="1">
    <location>
        <begin position="1063"/>
        <end position="1089"/>
    </location>
</feature>
<sequence length="1159" mass="131141">MADLEFETVGVKKRQAYSYKKNPNTRELLLSLAQKFEVESKKTVPLKLWEEIASTIKQQLGNSHENVDKITATSVKTFYRNWKKKEEEEPKSDKSNSKVNCEERHQDKDSIQVNETVISERHGGGSIDTEKENNDTEVNQLAQSNEIQIVEKAAPKKRKSLGLPRTPIIANCPRNNPFDVVNVSECESSTPELRHVQIKHISAIASSPIVQDRIEDQSKYFQSKDIQEKSPVKLNVDKPEVSNAQTVISSLKETPNKSGKIICYVCARAVTKLSDSSRTKHFDKCINAGFTTVISNKYFKHPISTLLEPINQCPFCKIDWNNSSDMKLMHLKSCIKHQEIATHTLLRYFKSLKLPEPEIKLNAFEIMKNSTALIKKTKKTLSNTKLLELQEQNDHMENRKQLFLQKFHTKLQTNNEESITRLTVVPEVQGDVNRRKSTLWELSDNKEMEIESIPMLDEFGSQAGQKVERTFANETPIFYRDSETPFKVQSPVPFSSQSDCTNNSEGISDNSDSLVEDDELDVVCSKSVPEDKEDSDLKIIDVRNDTFIHQELVNSIQSYIDEKRKALQNHIHSLKSNFQMWVDEIEKQFKESPNTLGMEAIKDFEHKNSASTQTDANLLDFTDISIVECLPDEDEFSHSCSEKDPSLFIHDYNPTCGEPAVVDYSPTIPDVVFETVALKGKCTQDTYSQHSRISVDIKSYSKNVIVSLDSIDIPPIVRNIAFSKVINSEYIPELPTLGITTSSLVDIPPAPPKLGMCDIRTVDFPPRENVDCGTSYSQQIDDQEIILKPKNCNLGYDTELSIKQCQQIIDLEASFRYEEMSFESFEDPIPMEKPSQVDIQPKDAFAQELGEISQIYPKERYSDSDVSGIEEILSDGSNSPLLDRIPVELSLNSDDELELKNEYIETKDSISQEQIDSNISIKRSGGFYDEVGLISQGAFTQVETQAHAYSPNKKLKLEFEWSDDGLSDGGNFSICSGDEDLSVIPCTQFPAPEPVKVKPSVLFKPQIQKKTTSDSGNSPPNYSAMSIGELKKLADGYGLKSNTGKQYLVEKLTEIWVVLNTDPPNSPQRVTASPQKMKPSPVKRSPMKSQKKVQFQSFDDLLMAHFKNDIELNSRVICFEPLKFEELYQSLLFVPLLETLPRKVLSSFLDKNGINYIAE</sequence>
<accession>A0AAD5US36</accession>
<dbReference type="AlphaFoldDB" id="A0AAD5US36"/>
<comment type="caution">
    <text evidence="3">The sequence shown here is derived from an EMBL/GenBank/DDBJ whole genome shotgun (WGS) entry which is preliminary data.</text>
</comment>
<dbReference type="PROSITE" id="PS50800">
    <property type="entry name" value="SAP"/>
    <property type="match status" value="1"/>
</dbReference>
<feature type="compositionally biased region" description="Basic and acidic residues" evidence="1">
    <location>
        <begin position="84"/>
        <end position="110"/>
    </location>
</feature>
<feature type="region of interest" description="Disordered" evidence="1">
    <location>
        <begin position="490"/>
        <end position="513"/>
    </location>
</feature>
<protein>
    <recommendedName>
        <fullName evidence="2">SAP domain-containing protein</fullName>
    </recommendedName>
</protein>
<feature type="compositionally biased region" description="Basic and acidic residues" evidence="1">
    <location>
        <begin position="118"/>
        <end position="134"/>
    </location>
</feature>
<evidence type="ECO:0000313" key="3">
    <source>
        <dbReference type="EMBL" id="KAJ3262103.1"/>
    </source>
</evidence>
<keyword evidence="4" id="KW-1185">Reference proteome</keyword>
<dbReference type="EMBL" id="JADGKB010000003">
    <property type="protein sequence ID" value="KAJ3262103.1"/>
    <property type="molecule type" value="Genomic_DNA"/>
</dbReference>
<evidence type="ECO:0000313" key="4">
    <source>
        <dbReference type="Proteomes" id="UP001210925"/>
    </source>
</evidence>
<reference evidence="3" key="1">
    <citation type="submission" date="2020-05" db="EMBL/GenBank/DDBJ databases">
        <title>Phylogenomic resolution of chytrid fungi.</title>
        <authorList>
            <person name="Stajich J.E."/>
            <person name="Amses K."/>
            <person name="Simmons R."/>
            <person name="Seto K."/>
            <person name="Myers J."/>
            <person name="Bonds A."/>
            <person name="Quandt C.A."/>
            <person name="Barry K."/>
            <person name="Liu P."/>
            <person name="Grigoriev I."/>
            <person name="Longcore J.E."/>
            <person name="James T.Y."/>
        </authorList>
    </citation>
    <scope>NUCLEOTIDE SEQUENCE</scope>
    <source>
        <strain evidence="3">PLAUS21</strain>
    </source>
</reference>
<dbReference type="InterPro" id="IPR003034">
    <property type="entry name" value="SAP_dom"/>
</dbReference>
<proteinExistence type="predicted"/>
<organism evidence="3 4">
    <name type="scientific">Boothiomyces macroporosus</name>
    <dbReference type="NCBI Taxonomy" id="261099"/>
    <lineage>
        <taxon>Eukaryota</taxon>
        <taxon>Fungi</taxon>
        <taxon>Fungi incertae sedis</taxon>
        <taxon>Chytridiomycota</taxon>
        <taxon>Chytridiomycota incertae sedis</taxon>
        <taxon>Chytridiomycetes</taxon>
        <taxon>Rhizophydiales</taxon>
        <taxon>Terramycetaceae</taxon>
        <taxon>Boothiomyces</taxon>
    </lineage>
</organism>